<dbReference type="PANTHER" id="PTHR47978">
    <property type="match status" value="1"/>
</dbReference>
<dbReference type="FunFam" id="3.40.50.300:FF:001447">
    <property type="entry name" value="Ras-related protein Rab-1B"/>
    <property type="match status" value="1"/>
</dbReference>
<dbReference type="VEuPathDB" id="TrichDB:TVAGG3_0811550"/>
<accession>A2DAL1</accession>
<dbReference type="GO" id="GO:0012505">
    <property type="term" value="C:endomembrane system"/>
    <property type="evidence" value="ECO:0000318"/>
    <property type="project" value="GO_Central"/>
</dbReference>
<dbReference type="eggNOG" id="KOG0087">
    <property type="taxonomic scope" value="Eukaryota"/>
</dbReference>
<dbReference type="EMBL" id="DS113183">
    <property type="protein sequence ID" value="EAY22514.1"/>
    <property type="molecule type" value="Genomic_DNA"/>
</dbReference>
<dbReference type="PROSITE" id="PS51419">
    <property type="entry name" value="RAB"/>
    <property type="match status" value="1"/>
</dbReference>
<dbReference type="SMART" id="SM00176">
    <property type="entry name" value="RAN"/>
    <property type="match status" value="1"/>
</dbReference>
<dbReference type="InterPro" id="IPR005225">
    <property type="entry name" value="Small_GTP-bd"/>
</dbReference>
<dbReference type="SMR" id="A2DAL1"/>
<dbReference type="GO" id="GO:0003924">
    <property type="term" value="F:GTPase activity"/>
    <property type="evidence" value="ECO:0000318"/>
    <property type="project" value="GO_Central"/>
</dbReference>
<sequence length="202" mass="22973">MSQENNELFPSRQYAKPDVKLVLLGDSAVGKTKLVERFLLKDYNPITNSTFALTLYEHTENLSGKDVQVTIWDTAGQGCFDALHPSFFYGADAAILVFDATRKETYQHLEEWHAQLISQRGQIPIIVVVNKQDLNPNITRTQFKWVKEHNYPIYYTSAAKGTNVFRVFQEAIKLGWTHKNNPDDVMGVIVGLLAKQAEENPE</sequence>
<dbReference type="SUPFAM" id="SSF52540">
    <property type="entry name" value="P-loop containing nucleoside triphosphate hydrolases"/>
    <property type="match status" value="1"/>
</dbReference>
<keyword evidence="1" id="KW-0547">Nucleotide-binding</keyword>
<dbReference type="NCBIfam" id="TIGR00231">
    <property type="entry name" value="small_GTP"/>
    <property type="match status" value="1"/>
</dbReference>
<protein>
    <submittedName>
        <fullName evidence="2">Ras family protein</fullName>
    </submittedName>
</protein>
<dbReference type="Proteomes" id="UP000001542">
    <property type="component" value="Unassembled WGS sequence"/>
</dbReference>
<dbReference type="InterPro" id="IPR027417">
    <property type="entry name" value="P-loop_NTPase"/>
</dbReference>
<evidence type="ECO:0000313" key="2">
    <source>
        <dbReference type="EMBL" id="EAY22514.1"/>
    </source>
</evidence>
<dbReference type="GO" id="GO:0005525">
    <property type="term" value="F:GTP binding"/>
    <property type="evidence" value="ECO:0007669"/>
    <property type="project" value="InterPro"/>
</dbReference>
<dbReference type="SMART" id="SM00174">
    <property type="entry name" value="RHO"/>
    <property type="match status" value="1"/>
</dbReference>
<gene>
    <name evidence="2" type="ORF">TVAG_035370</name>
</gene>
<dbReference type="InParanoid" id="A2DAL1"/>
<keyword evidence="3" id="KW-1185">Reference proteome</keyword>
<dbReference type="InterPro" id="IPR001806">
    <property type="entry name" value="Small_GTPase"/>
</dbReference>
<evidence type="ECO:0000313" key="3">
    <source>
        <dbReference type="Proteomes" id="UP000001542"/>
    </source>
</evidence>
<dbReference type="STRING" id="5722.A2DAL1"/>
<dbReference type="OMA" id="YHEAHAC"/>
<evidence type="ECO:0000256" key="1">
    <source>
        <dbReference type="ARBA" id="ARBA00022741"/>
    </source>
</evidence>
<dbReference type="PRINTS" id="PR00449">
    <property type="entry name" value="RASTRNSFRMNG"/>
</dbReference>
<dbReference type="VEuPathDB" id="TrichDB:TVAG_035370"/>
<dbReference type="Gene3D" id="3.40.50.300">
    <property type="entry name" value="P-loop containing nucleotide triphosphate hydrolases"/>
    <property type="match status" value="1"/>
</dbReference>
<dbReference type="SMART" id="SM00175">
    <property type="entry name" value="RAB"/>
    <property type="match status" value="1"/>
</dbReference>
<dbReference type="SMART" id="SM00173">
    <property type="entry name" value="RAS"/>
    <property type="match status" value="1"/>
</dbReference>
<dbReference type="GO" id="GO:0006886">
    <property type="term" value="P:intracellular protein transport"/>
    <property type="evidence" value="ECO:0000318"/>
    <property type="project" value="GO_Central"/>
</dbReference>
<organism evidence="2 3">
    <name type="scientific">Trichomonas vaginalis (strain ATCC PRA-98 / G3)</name>
    <dbReference type="NCBI Taxonomy" id="412133"/>
    <lineage>
        <taxon>Eukaryota</taxon>
        <taxon>Metamonada</taxon>
        <taxon>Parabasalia</taxon>
        <taxon>Trichomonadida</taxon>
        <taxon>Trichomonadidae</taxon>
        <taxon>Trichomonas</taxon>
    </lineage>
</organism>
<reference evidence="2" key="1">
    <citation type="submission" date="2006-10" db="EMBL/GenBank/DDBJ databases">
        <authorList>
            <person name="Amadeo P."/>
            <person name="Zhao Q."/>
            <person name="Wortman J."/>
            <person name="Fraser-Liggett C."/>
            <person name="Carlton J."/>
        </authorList>
    </citation>
    <scope>NUCLEOTIDE SEQUENCE</scope>
    <source>
        <strain evidence="2">G3</strain>
    </source>
</reference>
<dbReference type="Pfam" id="PF00071">
    <property type="entry name" value="Ras"/>
    <property type="match status" value="1"/>
</dbReference>
<proteinExistence type="predicted"/>
<dbReference type="AlphaFoldDB" id="A2DAL1"/>
<dbReference type="KEGG" id="tva:5468069"/>
<dbReference type="OrthoDB" id="48625at2759"/>
<reference evidence="2" key="2">
    <citation type="journal article" date="2007" name="Science">
        <title>Draft genome sequence of the sexually transmitted pathogen Trichomonas vaginalis.</title>
        <authorList>
            <person name="Carlton J.M."/>
            <person name="Hirt R.P."/>
            <person name="Silva J.C."/>
            <person name="Delcher A.L."/>
            <person name="Schatz M."/>
            <person name="Zhao Q."/>
            <person name="Wortman J.R."/>
            <person name="Bidwell S.L."/>
            <person name="Alsmark U.C.M."/>
            <person name="Besteiro S."/>
            <person name="Sicheritz-Ponten T."/>
            <person name="Noel C.J."/>
            <person name="Dacks J.B."/>
            <person name="Foster P.G."/>
            <person name="Simillion C."/>
            <person name="Van de Peer Y."/>
            <person name="Miranda-Saavedra D."/>
            <person name="Barton G.J."/>
            <person name="Westrop G.D."/>
            <person name="Mueller S."/>
            <person name="Dessi D."/>
            <person name="Fiori P.L."/>
            <person name="Ren Q."/>
            <person name="Paulsen I."/>
            <person name="Zhang H."/>
            <person name="Bastida-Corcuera F.D."/>
            <person name="Simoes-Barbosa A."/>
            <person name="Brown M.T."/>
            <person name="Hayes R.D."/>
            <person name="Mukherjee M."/>
            <person name="Okumura C.Y."/>
            <person name="Schneider R."/>
            <person name="Smith A.J."/>
            <person name="Vanacova S."/>
            <person name="Villalvazo M."/>
            <person name="Haas B.J."/>
            <person name="Pertea M."/>
            <person name="Feldblyum T.V."/>
            <person name="Utterback T.R."/>
            <person name="Shu C.L."/>
            <person name="Osoegawa K."/>
            <person name="de Jong P.J."/>
            <person name="Hrdy I."/>
            <person name="Horvathova L."/>
            <person name="Zubacova Z."/>
            <person name="Dolezal P."/>
            <person name="Malik S.B."/>
            <person name="Logsdon J.M. Jr."/>
            <person name="Henze K."/>
            <person name="Gupta A."/>
            <person name="Wang C.C."/>
            <person name="Dunne R.L."/>
            <person name="Upcroft J.A."/>
            <person name="Upcroft P."/>
            <person name="White O."/>
            <person name="Salzberg S.L."/>
            <person name="Tang P."/>
            <person name="Chiu C.-H."/>
            <person name="Lee Y.-S."/>
            <person name="Embley T.M."/>
            <person name="Coombs G.H."/>
            <person name="Mottram J.C."/>
            <person name="Tachezy J."/>
            <person name="Fraser-Liggett C.M."/>
            <person name="Johnson P.J."/>
        </authorList>
    </citation>
    <scope>NUCLEOTIDE SEQUENCE [LARGE SCALE GENOMIC DNA]</scope>
    <source>
        <strain evidence="2">G3</strain>
    </source>
</reference>
<name>A2DAL1_TRIV3</name>
<dbReference type="RefSeq" id="XP_001583500.1">
    <property type="nucleotide sequence ID" value="XM_001583450.1"/>
</dbReference>